<organism evidence="3 4">
    <name type="scientific">Cladorrhinum samala</name>
    <dbReference type="NCBI Taxonomy" id="585594"/>
    <lineage>
        <taxon>Eukaryota</taxon>
        <taxon>Fungi</taxon>
        <taxon>Dikarya</taxon>
        <taxon>Ascomycota</taxon>
        <taxon>Pezizomycotina</taxon>
        <taxon>Sordariomycetes</taxon>
        <taxon>Sordariomycetidae</taxon>
        <taxon>Sordariales</taxon>
        <taxon>Podosporaceae</taxon>
        <taxon>Cladorrhinum</taxon>
    </lineage>
</organism>
<proteinExistence type="predicted"/>
<dbReference type="Proteomes" id="UP001321749">
    <property type="component" value="Unassembled WGS sequence"/>
</dbReference>
<protein>
    <submittedName>
        <fullName evidence="3">Vegetative incompatibility protein HET-E-1</fullName>
    </submittedName>
</protein>
<evidence type="ECO:0000259" key="1">
    <source>
        <dbReference type="Pfam" id="PF06985"/>
    </source>
</evidence>
<evidence type="ECO:0000313" key="3">
    <source>
        <dbReference type="EMBL" id="KAK4467209.1"/>
    </source>
</evidence>
<dbReference type="AlphaFoldDB" id="A0AAV9I240"/>
<dbReference type="PANTHER" id="PTHR10622:SF10">
    <property type="entry name" value="HET DOMAIN-CONTAINING PROTEIN"/>
    <property type="match status" value="1"/>
</dbReference>
<dbReference type="PANTHER" id="PTHR10622">
    <property type="entry name" value="HET DOMAIN-CONTAINING PROTEIN"/>
    <property type="match status" value="1"/>
</dbReference>
<keyword evidence="4" id="KW-1185">Reference proteome</keyword>
<dbReference type="Pfam" id="PF26640">
    <property type="entry name" value="DUF8212"/>
    <property type="match status" value="1"/>
</dbReference>
<evidence type="ECO:0000259" key="2">
    <source>
        <dbReference type="Pfam" id="PF26640"/>
    </source>
</evidence>
<evidence type="ECO:0000313" key="4">
    <source>
        <dbReference type="Proteomes" id="UP001321749"/>
    </source>
</evidence>
<feature type="domain" description="DUF8212" evidence="2">
    <location>
        <begin position="252"/>
        <end position="279"/>
    </location>
</feature>
<accession>A0AAV9I240</accession>
<dbReference type="InterPro" id="IPR058525">
    <property type="entry name" value="DUF8212"/>
</dbReference>
<gene>
    <name evidence="3" type="ORF">QBC42DRAFT_281814</name>
</gene>
<name>A0AAV9I240_9PEZI</name>
<dbReference type="EMBL" id="MU864928">
    <property type="protein sequence ID" value="KAK4467209.1"/>
    <property type="molecule type" value="Genomic_DNA"/>
</dbReference>
<reference evidence="3" key="2">
    <citation type="submission" date="2023-06" db="EMBL/GenBank/DDBJ databases">
        <authorList>
            <consortium name="Lawrence Berkeley National Laboratory"/>
            <person name="Mondo S.J."/>
            <person name="Hensen N."/>
            <person name="Bonometti L."/>
            <person name="Westerberg I."/>
            <person name="Brannstrom I.O."/>
            <person name="Guillou S."/>
            <person name="Cros-Aarteil S."/>
            <person name="Calhoun S."/>
            <person name="Haridas S."/>
            <person name="Kuo A."/>
            <person name="Pangilinan J."/>
            <person name="Riley R."/>
            <person name="Labutti K."/>
            <person name="Andreopoulos B."/>
            <person name="Lipzen A."/>
            <person name="Chen C."/>
            <person name="Yanf M."/>
            <person name="Daum C."/>
            <person name="Ng V."/>
            <person name="Clum A."/>
            <person name="Steindorff A."/>
            <person name="Ohm R."/>
            <person name="Martin F."/>
            <person name="Silar P."/>
            <person name="Natvig D."/>
            <person name="Lalanne C."/>
            <person name="Gautier V."/>
            <person name="Ament-Velasquez S.L."/>
            <person name="Kruys A."/>
            <person name="Hutchinson M.I."/>
            <person name="Powell A.J."/>
            <person name="Barry K."/>
            <person name="Miller A.N."/>
            <person name="Grigoriev I.V."/>
            <person name="Debuchy R."/>
            <person name="Gladieux P."/>
            <person name="Thoren M.H."/>
            <person name="Johannesson H."/>
        </authorList>
    </citation>
    <scope>NUCLEOTIDE SEQUENCE</scope>
    <source>
        <strain evidence="3">PSN324</strain>
    </source>
</reference>
<feature type="domain" description="Heterokaryon incompatibility" evidence="1">
    <location>
        <begin position="25"/>
        <end position="114"/>
    </location>
</feature>
<sequence>MRLLNTETLRLESFAAPSPGACPPYAILSHTWDDQEILFDDVADDRIPLPAHKRGFRKVKESCQQASKDGYSYIWIDTCCIDKSSSAELSEAINSMFRWYRDSDRCYAYLSDVNVPESQDRPSKTFEESRWFTRGWTLQELIAPRNVCFYDAQWNLIGSRQPQLNNNLRIPSLAKQIRKRTNIPLEILLWHVPEGGHQERTYPLEQHLRACSVAQRMSWAASRSTTRTEDEAYSLMGLFGVHMPLLYGEGRRAFFRLQEEIMKTSSDQSILAFNKHLDPTCNLLLADSPQCFDSSEVEQSLSDGPAWPGAPPSSYELSPSSKAVDAGLFLCPLRSRHPERKIRYLGILNCVYRRDFTSHPAIILRDIDSKNQTFYRSRASPLKKVSPVDHKGYISLETGFGGISATYAYDLSDAYFATARLFFQPPQHLSDFPIMRGPMNVSTPGIRIKFDEQYTLGASSAYPQTLQVKEGWVYAPSMLLSDWPRRSYGADSPLRVDSFALFGVIAVHFKEVGTVALSWGKLCAASYGNSTPQPWCAIMDWSRFVERSPSVCRTEAASELTDSHLQKAATALFLTSQGGWRKSLATPPDVVVEHANASGRVACKIHTVEFFGRFIFEADLAIVRDR</sequence>
<dbReference type="Pfam" id="PF06985">
    <property type="entry name" value="HET"/>
    <property type="match status" value="1"/>
</dbReference>
<dbReference type="InterPro" id="IPR010730">
    <property type="entry name" value="HET"/>
</dbReference>
<comment type="caution">
    <text evidence="3">The sequence shown here is derived from an EMBL/GenBank/DDBJ whole genome shotgun (WGS) entry which is preliminary data.</text>
</comment>
<reference evidence="3" key="1">
    <citation type="journal article" date="2023" name="Mol. Phylogenet. Evol.">
        <title>Genome-scale phylogeny and comparative genomics of the fungal order Sordariales.</title>
        <authorList>
            <person name="Hensen N."/>
            <person name="Bonometti L."/>
            <person name="Westerberg I."/>
            <person name="Brannstrom I.O."/>
            <person name="Guillou S."/>
            <person name="Cros-Aarteil S."/>
            <person name="Calhoun S."/>
            <person name="Haridas S."/>
            <person name="Kuo A."/>
            <person name="Mondo S."/>
            <person name="Pangilinan J."/>
            <person name="Riley R."/>
            <person name="LaButti K."/>
            <person name="Andreopoulos B."/>
            <person name="Lipzen A."/>
            <person name="Chen C."/>
            <person name="Yan M."/>
            <person name="Daum C."/>
            <person name="Ng V."/>
            <person name="Clum A."/>
            <person name="Steindorff A."/>
            <person name="Ohm R.A."/>
            <person name="Martin F."/>
            <person name="Silar P."/>
            <person name="Natvig D.O."/>
            <person name="Lalanne C."/>
            <person name="Gautier V."/>
            <person name="Ament-Velasquez S.L."/>
            <person name="Kruys A."/>
            <person name="Hutchinson M.I."/>
            <person name="Powell A.J."/>
            <person name="Barry K."/>
            <person name="Miller A.N."/>
            <person name="Grigoriev I.V."/>
            <person name="Debuchy R."/>
            <person name="Gladieux P."/>
            <person name="Hiltunen Thoren M."/>
            <person name="Johannesson H."/>
        </authorList>
    </citation>
    <scope>NUCLEOTIDE SEQUENCE</scope>
    <source>
        <strain evidence="3">PSN324</strain>
    </source>
</reference>